<evidence type="ECO:0000313" key="6">
    <source>
        <dbReference type="EMBL" id="PSL39231.1"/>
    </source>
</evidence>
<dbReference type="GO" id="GO:0000976">
    <property type="term" value="F:transcription cis-regulatory region binding"/>
    <property type="evidence" value="ECO:0007669"/>
    <property type="project" value="TreeGrafter"/>
</dbReference>
<comment type="caution">
    <text evidence="6">The sequence shown here is derived from an EMBL/GenBank/DDBJ whole genome shotgun (WGS) entry which is preliminary data.</text>
</comment>
<dbReference type="PROSITE" id="PS50977">
    <property type="entry name" value="HTH_TETR_2"/>
    <property type="match status" value="1"/>
</dbReference>
<dbReference type="Pfam" id="PF00440">
    <property type="entry name" value="TetR_N"/>
    <property type="match status" value="1"/>
</dbReference>
<dbReference type="PANTHER" id="PTHR30055">
    <property type="entry name" value="HTH-TYPE TRANSCRIPTIONAL REGULATOR RUTR"/>
    <property type="match status" value="1"/>
</dbReference>
<dbReference type="AlphaFoldDB" id="A0A2P8GZ36"/>
<dbReference type="Gene3D" id="1.10.357.10">
    <property type="entry name" value="Tetracycline Repressor, domain 2"/>
    <property type="match status" value="1"/>
</dbReference>
<evidence type="ECO:0000256" key="2">
    <source>
        <dbReference type="ARBA" id="ARBA00023125"/>
    </source>
</evidence>
<reference evidence="7 9" key="2">
    <citation type="submission" date="2018-12" db="EMBL/GenBank/DDBJ databases">
        <authorList>
            <person name="hu s."/>
            <person name="Xu Y."/>
            <person name="Xu B."/>
            <person name="Li F."/>
        </authorList>
    </citation>
    <scope>NUCLEOTIDE SEQUENCE [LARGE SCALE GENOMIC DNA]</scope>
    <source>
        <strain evidence="7 9">KSW2-17</strain>
    </source>
</reference>
<sequence>MPSERKANRGPSAGPENRRALVAAAREVFAEDGVSAPLSAVARRAGVGQGSLYRHFPDRVALVVAVIEENITELEQLAGADGSTLDDLLTLVSAQASVSTALSDLLVAERDDSRVRHIGERFAEVAATVAANEYRAGRLDDRVTAADVMLGVEMLAGLLSRTPSSERVDVAARARALLSGAFSRR</sequence>
<name>A0A2P8GZ36_9MICO</name>
<evidence type="ECO:0000259" key="5">
    <source>
        <dbReference type="PROSITE" id="PS50977"/>
    </source>
</evidence>
<dbReference type="SUPFAM" id="SSF46689">
    <property type="entry name" value="Homeodomain-like"/>
    <property type="match status" value="1"/>
</dbReference>
<dbReference type="EMBL" id="PYAU01000001">
    <property type="protein sequence ID" value="PSL39231.1"/>
    <property type="molecule type" value="Genomic_DNA"/>
</dbReference>
<feature type="domain" description="HTH tetR-type" evidence="5">
    <location>
        <begin position="15"/>
        <end position="74"/>
    </location>
</feature>
<dbReference type="InterPro" id="IPR050109">
    <property type="entry name" value="HTH-type_TetR-like_transc_reg"/>
</dbReference>
<evidence type="ECO:0000313" key="8">
    <source>
        <dbReference type="Proteomes" id="UP000241203"/>
    </source>
</evidence>
<keyword evidence="9" id="KW-1185">Reference proteome</keyword>
<reference evidence="6 8" key="1">
    <citation type="submission" date="2018-03" db="EMBL/GenBank/DDBJ databases">
        <title>Genomic Encyclopedia of Archaeal and Bacterial Type Strains, Phase II (KMG-II): from individual species to whole genera.</title>
        <authorList>
            <person name="Goeker M."/>
        </authorList>
    </citation>
    <scope>NUCLEOTIDE SEQUENCE [LARGE SCALE GENOMIC DNA]</scope>
    <source>
        <strain evidence="6 8">DSM 21548</strain>
    </source>
</reference>
<dbReference type="PANTHER" id="PTHR30055:SF234">
    <property type="entry name" value="HTH-TYPE TRANSCRIPTIONAL REGULATOR BETI"/>
    <property type="match status" value="1"/>
</dbReference>
<dbReference type="Proteomes" id="UP000241203">
    <property type="component" value="Unassembled WGS sequence"/>
</dbReference>
<evidence type="ECO:0000256" key="4">
    <source>
        <dbReference type="PROSITE-ProRule" id="PRU00335"/>
    </source>
</evidence>
<gene>
    <name evidence="6" type="ORF">CLV49_2865</name>
    <name evidence="7" type="ORF">ELQ93_04920</name>
</gene>
<organism evidence="6 8">
    <name type="scientific">Labedella gwakjiensis</name>
    <dbReference type="NCBI Taxonomy" id="390269"/>
    <lineage>
        <taxon>Bacteria</taxon>
        <taxon>Bacillati</taxon>
        <taxon>Actinomycetota</taxon>
        <taxon>Actinomycetes</taxon>
        <taxon>Micrococcales</taxon>
        <taxon>Microbacteriaceae</taxon>
        <taxon>Labedella</taxon>
    </lineage>
</organism>
<protein>
    <submittedName>
        <fullName evidence="6">TetR family transcriptional regulator</fullName>
    </submittedName>
</protein>
<keyword evidence="2 4" id="KW-0238">DNA-binding</keyword>
<dbReference type="OrthoDB" id="3192968at2"/>
<evidence type="ECO:0000313" key="7">
    <source>
        <dbReference type="EMBL" id="RUQ86344.1"/>
    </source>
</evidence>
<dbReference type="Proteomes" id="UP000268291">
    <property type="component" value="Unassembled WGS sequence"/>
</dbReference>
<dbReference type="RefSeq" id="WP_106564126.1">
    <property type="nucleotide sequence ID" value="NZ_RZGY01000001.1"/>
</dbReference>
<dbReference type="PRINTS" id="PR00455">
    <property type="entry name" value="HTHTETR"/>
</dbReference>
<dbReference type="InterPro" id="IPR009057">
    <property type="entry name" value="Homeodomain-like_sf"/>
</dbReference>
<evidence type="ECO:0000256" key="1">
    <source>
        <dbReference type="ARBA" id="ARBA00023015"/>
    </source>
</evidence>
<proteinExistence type="predicted"/>
<dbReference type="EMBL" id="RZGY01000001">
    <property type="protein sequence ID" value="RUQ86344.1"/>
    <property type="molecule type" value="Genomic_DNA"/>
</dbReference>
<feature type="DNA-binding region" description="H-T-H motif" evidence="4">
    <location>
        <begin position="37"/>
        <end position="56"/>
    </location>
</feature>
<evidence type="ECO:0000313" key="9">
    <source>
        <dbReference type="Proteomes" id="UP000268291"/>
    </source>
</evidence>
<evidence type="ECO:0000256" key="3">
    <source>
        <dbReference type="ARBA" id="ARBA00023163"/>
    </source>
</evidence>
<dbReference type="GO" id="GO:0003700">
    <property type="term" value="F:DNA-binding transcription factor activity"/>
    <property type="evidence" value="ECO:0007669"/>
    <property type="project" value="TreeGrafter"/>
</dbReference>
<keyword evidence="3" id="KW-0804">Transcription</keyword>
<keyword evidence="1" id="KW-0805">Transcription regulation</keyword>
<dbReference type="InterPro" id="IPR001647">
    <property type="entry name" value="HTH_TetR"/>
</dbReference>
<accession>A0A2P8GZ36</accession>